<dbReference type="Pfam" id="PF06847">
    <property type="entry name" value="Arc_PepC_II"/>
    <property type="match status" value="1"/>
</dbReference>
<dbReference type="InterPro" id="IPR000045">
    <property type="entry name" value="Prepilin_IV_endopep_pep"/>
</dbReference>
<dbReference type="Gene3D" id="1.20.120.1220">
    <property type="match status" value="1"/>
</dbReference>
<keyword evidence="2" id="KW-1003">Cell membrane</keyword>
<feature type="transmembrane region" description="Helical" evidence="6">
    <location>
        <begin position="57"/>
        <end position="76"/>
    </location>
</feature>
<comment type="subcellular location">
    <subcellularLocation>
        <location evidence="1">Cell membrane</location>
        <topology evidence="1">Multi-pass membrane protein</topology>
    </subcellularLocation>
</comment>
<evidence type="ECO:0000313" key="9">
    <source>
        <dbReference type="EMBL" id="SHO46704.1"/>
    </source>
</evidence>
<feature type="transmembrane region" description="Helical" evidence="6">
    <location>
        <begin position="206"/>
        <end position="228"/>
    </location>
</feature>
<evidence type="ECO:0000256" key="1">
    <source>
        <dbReference type="ARBA" id="ARBA00004651"/>
    </source>
</evidence>
<reference evidence="10" key="1">
    <citation type="submission" date="2016-12" db="EMBL/GenBank/DDBJ databases">
        <authorList>
            <person name="Herbold C."/>
        </authorList>
    </citation>
    <scope>NUCLEOTIDE SEQUENCE [LARGE SCALE GENOMIC DNA]</scope>
</reference>
<sequence>MFDGLSVVNIVRMIAAFTMLGLASFLDLKKREINDMLWIAFSGVSILLVVFSPDILFSLKVVGMSLIIAPVALLLWRLGMFGGADALCLVVLASLAPMFTITTAQLTPFTILTNAAILSVASLFVNLSRNIISITRKENIFKDIDETRMKKILAIFIGYKAKNPKHSFSLETVIDGKKHLDFSLKHVEHMSFCNEKETWVTPGMPYILYIAAGFIIQVFYGDIIFNLLKLF</sequence>
<dbReference type="AlphaFoldDB" id="A0A2H1EI38"/>
<accession>A0A2H1EI38</accession>
<keyword evidence="3 6" id="KW-0812">Transmembrane</keyword>
<protein>
    <submittedName>
        <fullName evidence="9">Putative archaeal preflagellin peptidase, FlaK</fullName>
    </submittedName>
</protein>
<keyword evidence="4 6" id="KW-1133">Transmembrane helix</keyword>
<dbReference type="InterPro" id="IPR052218">
    <property type="entry name" value="Preflagellin_Peptidase"/>
</dbReference>
<keyword evidence="10" id="KW-1185">Reference proteome</keyword>
<evidence type="ECO:0000256" key="4">
    <source>
        <dbReference type="ARBA" id="ARBA00022989"/>
    </source>
</evidence>
<keyword evidence="9" id="KW-0966">Cell projection</keyword>
<dbReference type="InterPro" id="IPR009655">
    <property type="entry name" value="Preflagellin_peptidase_C"/>
</dbReference>
<dbReference type="Proteomes" id="UP000232412">
    <property type="component" value="Unassembled WGS sequence"/>
</dbReference>
<evidence type="ECO:0000259" key="7">
    <source>
        <dbReference type="Pfam" id="PF01478"/>
    </source>
</evidence>
<dbReference type="Pfam" id="PF01478">
    <property type="entry name" value="Peptidase_A24"/>
    <property type="match status" value="1"/>
</dbReference>
<dbReference type="Gene3D" id="6.10.250.3240">
    <property type="match status" value="1"/>
</dbReference>
<evidence type="ECO:0000256" key="5">
    <source>
        <dbReference type="ARBA" id="ARBA00023136"/>
    </source>
</evidence>
<feature type="transmembrane region" description="Helical" evidence="6">
    <location>
        <begin position="83"/>
        <end position="103"/>
    </location>
</feature>
<dbReference type="GO" id="GO:0005886">
    <property type="term" value="C:plasma membrane"/>
    <property type="evidence" value="ECO:0007669"/>
    <property type="project" value="UniProtKB-SubCell"/>
</dbReference>
<keyword evidence="5 6" id="KW-0472">Membrane</keyword>
<keyword evidence="9" id="KW-0969">Cilium</keyword>
<feature type="domain" description="Prepilin type IV endopeptidase peptidase" evidence="7">
    <location>
        <begin position="15"/>
        <end position="116"/>
    </location>
</feature>
<dbReference type="PANTHER" id="PTHR36506:SF1">
    <property type="entry name" value="PREFLAGELLIN PEPTIDASE"/>
    <property type="match status" value="1"/>
</dbReference>
<proteinExistence type="predicted"/>
<evidence type="ECO:0000256" key="2">
    <source>
        <dbReference type="ARBA" id="ARBA00022475"/>
    </source>
</evidence>
<keyword evidence="9" id="KW-0282">Flagellum</keyword>
<evidence type="ECO:0000256" key="6">
    <source>
        <dbReference type="SAM" id="Phobius"/>
    </source>
</evidence>
<dbReference type="GO" id="GO:0004190">
    <property type="term" value="F:aspartic-type endopeptidase activity"/>
    <property type="evidence" value="ECO:0007669"/>
    <property type="project" value="InterPro"/>
</dbReference>
<evidence type="ECO:0000313" key="10">
    <source>
        <dbReference type="Proteomes" id="UP000232412"/>
    </source>
</evidence>
<organism evidence="9 10">
    <name type="scientific">Nitrosotalea sinensis</name>
    <dbReference type="NCBI Taxonomy" id="1499975"/>
    <lineage>
        <taxon>Archaea</taxon>
        <taxon>Nitrososphaerota</taxon>
        <taxon>Nitrososphaeria</taxon>
        <taxon>Nitrosotaleales</taxon>
        <taxon>Nitrosotaleaceae</taxon>
        <taxon>Nitrosotalea</taxon>
    </lineage>
</organism>
<dbReference type="PANTHER" id="PTHR36506">
    <property type="entry name" value="PREFLAGELLIN PEPTIDASE"/>
    <property type="match status" value="1"/>
</dbReference>
<feature type="transmembrane region" description="Helical" evidence="6">
    <location>
        <begin position="6"/>
        <end position="26"/>
    </location>
</feature>
<dbReference type="EMBL" id="FRFC01000004">
    <property type="protein sequence ID" value="SHO46704.1"/>
    <property type="molecule type" value="Genomic_DNA"/>
</dbReference>
<evidence type="ECO:0000259" key="8">
    <source>
        <dbReference type="Pfam" id="PF06847"/>
    </source>
</evidence>
<evidence type="ECO:0000256" key="3">
    <source>
        <dbReference type="ARBA" id="ARBA00022692"/>
    </source>
</evidence>
<name>A0A2H1EI38_9ARCH</name>
<feature type="domain" description="Preflagellin peptidase C-terminal" evidence="8">
    <location>
        <begin position="175"/>
        <end position="223"/>
    </location>
</feature>
<gene>
    <name evidence="9" type="ORF">NSIN_30239</name>
</gene>
<dbReference type="RefSeq" id="WP_101010481.1">
    <property type="nucleotide sequence ID" value="NZ_FRFC01000004.1"/>
</dbReference>
<dbReference type="OrthoDB" id="19094at2157"/>
<feature type="transmembrane region" description="Helical" evidence="6">
    <location>
        <begin position="109"/>
        <end position="127"/>
    </location>
</feature>
<feature type="transmembrane region" description="Helical" evidence="6">
    <location>
        <begin position="33"/>
        <end position="51"/>
    </location>
</feature>